<dbReference type="VEuPathDB" id="VectorBase:ACON2_043240"/>
<dbReference type="Proteomes" id="UP000075882">
    <property type="component" value="Unassembled WGS sequence"/>
</dbReference>
<dbReference type="AlphaFoldDB" id="A0A8W7P5H4"/>
<feature type="compositionally biased region" description="Polar residues" evidence="1">
    <location>
        <begin position="39"/>
        <end position="55"/>
    </location>
</feature>
<proteinExistence type="predicted"/>
<dbReference type="EnsemblMetazoa" id="ACOM025563-RA">
    <property type="protein sequence ID" value="ACOM025563-PA.1"/>
    <property type="gene ID" value="ACOM025563"/>
</dbReference>
<protein>
    <submittedName>
        <fullName evidence="2">Uncharacterized protein</fullName>
    </submittedName>
</protein>
<feature type="region of interest" description="Disordered" evidence="1">
    <location>
        <begin position="22"/>
        <end position="55"/>
    </location>
</feature>
<accession>A0A8W7P5H4</accession>
<evidence type="ECO:0000313" key="2">
    <source>
        <dbReference type="EnsemblMetazoa" id="ACOM025563-PA.1"/>
    </source>
</evidence>
<sequence>MISTLTIPLYFASSFTVDTEIPILPQSPSPPPQQRSSLAGGQSQQTASLLASTLQPSQQHRPLLHGLLSGTHLPQGPYHRGYSTSSTVCPTAPFPYGTPFELDDDGFLENIFHLRSMEKLKSSHHQAFLKLATAAQSRRCNGFSLVLGKTLYAAQWEVVANVPRVPTVPIGRGLDANQD</sequence>
<evidence type="ECO:0000256" key="1">
    <source>
        <dbReference type="SAM" id="MobiDB-lite"/>
    </source>
</evidence>
<reference evidence="2" key="1">
    <citation type="submission" date="2022-08" db="UniProtKB">
        <authorList>
            <consortium name="EnsemblMetazoa"/>
        </authorList>
    </citation>
    <scope>IDENTIFICATION</scope>
</reference>
<name>A0A8W7P5H4_ANOCL</name>
<organism evidence="2">
    <name type="scientific">Anopheles coluzzii</name>
    <name type="common">African malaria mosquito</name>
    <dbReference type="NCBI Taxonomy" id="1518534"/>
    <lineage>
        <taxon>Eukaryota</taxon>
        <taxon>Metazoa</taxon>
        <taxon>Ecdysozoa</taxon>
        <taxon>Arthropoda</taxon>
        <taxon>Hexapoda</taxon>
        <taxon>Insecta</taxon>
        <taxon>Pterygota</taxon>
        <taxon>Neoptera</taxon>
        <taxon>Endopterygota</taxon>
        <taxon>Diptera</taxon>
        <taxon>Nematocera</taxon>
        <taxon>Culicoidea</taxon>
        <taxon>Culicidae</taxon>
        <taxon>Anophelinae</taxon>
        <taxon>Anopheles</taxon>
    </lineage>
</organism>